<dbReference type="SMART" id="SM00271">
    <property type="entry name" value="DnaJ"/>
    <property type="match status" value="1"/>
</dbReference>
<feature type="compositionally biased region" description="Basic and acidic residues" evidence="1">
    <location>
        <begin position="343"/>
        <end position="352"/>
    </location>
</feature>
<dbReference type="SUPFAM" id="SSF46565">
    <property type="entry name" value="Chaperone J-domain"/>
    <property type="match status" value="1"/>
</dbReference>
<dbReference type="PRINTS" id="PR00625">
    <property type="entry name" value="JDOMAIN"/>
</dbReference>
<dbReference type="GO" id="GO:0005789">
    <property type="term" value="C:endoplasmic reticulum membrane"/>
    <property type="evidence" value="ECO:0007669"/>
    <property type="project" value="TreeGrafter"/>
</dbReference>
<dbReference type="InterPro" id="IPR001623">
    <property type="entry name" value="DnaJ_domain"/>
</dbReference>
<sequence length="596" mass="68176">MSDPIQTKIDGQTFYQILGLEEKATEAEIKTSYRKLALKYHPDKVGADGAKEAGEMFIKVKTAYETLSDAEKKTAYDRELELERNPRPKRTFASASNNATYGGSSTTRRYAGSSSGARAYRTSFEDDILEDLLREHARTTRSFNIDINNPPAGTRVRRTADGGIAVEMSWSFGMGGGRSRETRTSGESSDARYSPPPPPMHPSRRDALKGETEVQKKKRLEREARERAELDREREKRELRMAELRRERERERERQREVERLKEEADRYAERARQEFLRKAQGVVGSIGREKSATAAEERLRASRDRGRIPEKKPVRKMQARVEEDDLDFDPPVGVRRGSGPVKDARRSDLPRRPVPQRQDSLRSSVSARRGEAPRREALPPLPPRDASKRDKIAAWAADLDPEEDRRDRYARASSPSSSELVRTRKSKDYGYSTGGRARSMIETSSESSLERRRPSGARSPTRRRHHRSRYYSDSDSYDSEESEDSTRYPRAAPPPREDDRYRSSRHEGRHHHKSSRHSQDGGHSHRHRAKEEPEKKKGGGIGSFIGKVAKSILAAPEESDSEGSIYSSVSSAKRKGERRREEKVGDRRERRRERY</sequence>
<dbReference type="CDD" id="cd06257">
    <property type="entry name" value="DnaJ"/>
    <property type="match status" value="1"/>
</dbReference>
<feature type="compositionally biased region" description="Polar residues" evidence="1">
    <location>
        <begin position="358"/>
        <end position="367"/>
    </location>
</feature>
<feature type="compositionally biased region" description="Polar residues" evidence="1">
    <location>
        <begin position="93"/>
        <end position="116"/>
    </location>
</feature>
<dbReference type="Gene3D" id="1.10.287.110">
    <property type="entry name" value="DnaJ domain"/>
    <property type="match status" value="1"/>
</dbReference>
<dbReference type="EMBL" id="ML119647">
    <property type="protein sequence ID" value="RPA87134.1"/>
    <property type="molecule type" value="Genomic_DNA"/>
</dbReference>
<organism evidence="3 4">
    <name type="scientific">Ascobolus immersus RN42</name>
    <dbReference type="NCBI Taxonomy" id="1160509"/>
    <lineage>
        <taxon>Eukaryota</taxon>
        <taxon>Fungi</taxon>
        <taxon>Dikarya</taxon>
        <taxon>Ascomycota</taxon>
        <taxon>Pezizomycotina</taxon>
        <taxon>Pezizomycetes</taxon>
        <taxon>Pezizales</taxon>
        <taxon>Ascobolaceae</taxon>
        <taxon>Ascobolus</taxon>
    </lineage>
</organism>
<feature type="compositionally biased region" description="Basic and acidic residues" evidence="1">
    <location>
        <begin position="579"/>
        <end position="589"/>
    </location>
</feature>
<feature type="region of interest" description="Disordered" evidence="1">
    <location>
        <begin position="171"/>
        <end position="270"/>
    </location>
</feature>
<name>A0A3N4IZQ8_ASCIM</name>
<dbReference type="InterPro" id="IPR036869">
    <property type="entry name" value="J_dom_sf"/>
</dbReference>
<dbReference type="PANTHER" id="PTHR43908:SF3">
    <property type="entry name" value="AT29763P-RELATED"/>
    <property type="match status" value="1"/>
</dbReference>
<dbReference type="Proteomes" id="UP000275078">
    <property type="component" value="Unassembled WGS sequence"/>
</dbReference>
<dbReference type="OrthoDB" id="10250354at2759"/>
<dbReference type="GO" id="GO:0071218">
    <property type="term" value="P:cellular response to misfolded protein"/>
    <property type="evidence" value="ECO:0007669"/>
    <property type="project" value="TreeGrafter"/>
</dbReference>
<feature type="region of interest" description="Disordered" evidence="1">
    <location>
        <begin position="556"/>
        <end position="596"/>
    </location>
</feature>
<dbReference type="GO" id="GO:0030544">
    <property type="term" value="F:Hsp70 protein binding"/>
    <property type="evidence" value="ECO:0007669"/>
    <property type="project" value="TreeGrafter"/>
</dbReference>
<feature type="compositionally biased region" description="Basic and acidic residues" evidence="1">
    <location>
        <begin position="288"/>
        <end position="313"/>
    </location>
</feature>
<dbReference type="InterPro" id="IPR051100">
    <property type="entry name" value="DnaJ_subfamily_B/C"/>
</dbReference>
<feature type="compositionally biased region" description="Basic and acidic residues" evidence="1">
    <location>
        <begin position="369"/>
        <end position="378"/>
    </location>
</feature>
<feature type="domain" description="J" evidence="2">
    <location>
        <begin position="13"/>
        <end position="80"/>
    </location>
</feature>
<feature type="compositionally biased region" description="Basic and acidic residues" evidence="1">
    <location>
        <begin position="496"/>
        <end position="507"/>
    </location>
</feature>
<feature type="compositionally biased region" description="Basic residues" evidence="1">
    <location>
        <begin position="508"/>
        <end position="517"/>
    </location>
</feature>
<reference evidence="3 4" key="1">
    <citation type="journal article" date="2018" name="Nat. Ecol. Evol.">
        <title>Pezizomycetes genomes reveal the molecular basis of ectomycorrhizal truffle lifestyle.</title>
        <authorList>
            <person name="Murat C."/>
            <person name="Payen T."/>
            <person name="Noel B."/>
            <person name="Kuo A."/>
            <person name="Morin E."/>
            <person name="Chen J."/>
            <person name="Kohler A."/>
            <person name="Krizsan K."/>
            <person name="Balestrini R."/>
            <person name="Da Silva C."/>
            <person name="Montanini B."/>
            <person name="Hainaut M."/>
            <person name="Levati E."/>
            <person name="Barry K.W."/>
            <person name="Belfiori B."/>
            <person name="Cichocki N."/>
            <person name="Clum A."/>
            <person name="Dockter R.B."/>
            <person name="Fauchery L."/>
            <person name="Guy J."/>
            <person name="Iotti M."/>
            <person name="Le Tacon F."/>
            <person name="Lindquist E.A."/>
            <person name="Lipzen A."/>
            <person name="Malagnac F."/>
            <person name="Mello A."/>
            <person name="Molinier V."/>
            <person name="Miyauchi S."/>
            <person name="Poulain J."/>
            <person name="Riccioni C."/>
            <person name="Rubini A."/>
            <person name="Sitrit Y."/>
            <person name="Splivallo R."/>
            <person name="Traeger S."/>
            <person name="Wang M."/>
            <person name="Zifcakova L."/>
            <person name="Wipf D."/>
            <person name="Zambonelli A."/>
            <person name="Paolocci F."/>
            <person name="Nowrousian M."/>
            <person name="Ottonello S."/>
            <person name="Baldrian P."/>
            <person name="Spatafora J.W."/>
            <person name="Henrissat B."/>
            <person name="Nagy L.G."/>
            <person name="Aury J.M."/>
            <person name="Wincker P."/>
            <person name="Grigoriev I.V."/>
            <person name="Bonfante P."/>
            <person name="Martin F.M."/>
        </authorList>
    </citation>
    <scope>NUCLEOTIDE SEQUENCE [LARGE SCALE GENOMIC DNA]</scope>
    <source>
        <strain evidence="3 4">RN42</strain>
    </source>
</reference>
<feature type="compositionally biased region" description="Basic and acidic residues" evidence="1">
    <location>
        <begin position="203"/>
        <end position="270"/>
    </location>
</feature>
<accession>A0A3N4IZQ8</accession>
<dbReference type="InterPro" id="IPR018253">
    <property type="entry name" value="DnaJ_domain_CS"/>
</dbReference>
<dbReference type="PROSITE" id="PS50076">
    <property type="entry name" value="DNAJ_2"/>
    <property type="match status" value="1"/>
</dbReference>
<feature type="compositionally biased region" description="Basic and acidic residues" evidence="1">
    <location>
        <begin position="518"/>
        <end position="538"/>
    </location>
</feature>
<feature type="region of interest" description="Disordered" evidence="1">
    <location>
        <begin position="84"/>
        <end position="117"/>
    </location>
</feature>
<feature type="compositionally biased region" description="Basic residues" evidence="1">
    <location>
        <begin position="461"/>
        <end position="470"/>
    </location>
</feature>
<gene>
    <name evidence="3" type="ORF">BJ508DRAFT_321026</name>
</gene>
<dbReference type="PROSITE" id="PS00636">
    <property type="entry name" value="DNAJ_1"/>
    <property type="match status" value="1"/>
</dbReference>
<dbReference type="PANTHER" id="PTHR43908">
    <property type="entry name" value="AT29763P-RELATED"/>
    <property type="match status" value="1"/>
</dbReference>
<dbReference type="Pfam" id="PF00226">
    <property type="entry name" value="DnaJ"/>
    <property type="match status" value="1"/>
</dbReference>
<evidence type="ECO:0000313" key="3">
    <source>
        <dbReference type="EMBL" id="RPA87134.1"/>
    </source>
</evidence>
<dbReference type="AlphaFoldDB" id="A0A3N4IZQ8"/>
<protein>
    <submittedName>
        <fullName evidence="3">DnaJ-domain-containing protein</fullName>
    </submittedName>
</protein>
<feature type="compositionally biased region" description="Polar residues" evidence="1">
    <location>
        <begin position="563"/>
        <end position="572"/>
    </location>
</feature>
<proteinExistence type="predicted"/>
<feature type="region of interest" description="Disordered" evidence="1">
    <location>
        <begin position="283"/>
        <end position="544"/>
    </location>
</feature>
<dbReference type="STRING" id="1160509.A0A3N4IZQ8"/>
<evidence type="ECO:0000313" key="4">
    <source>
        <dbReference type="Proteomes" id="UP000275078"/>
    </source>
</evidence>
<evidence type="ECO:0000259" key="2">
    <source>
        <dbReference type="PROSITE" id="PS50076"/>
    </source>
</evidence>
<evidence type="ECO:0000256" key="1">
    <source>
        <dbReference type="SAM" id="MobiDB-lite"/>
    </source>
</evidence>
<keyword evidence="4" id="KW-1185">Reference proteome</keyword>